<evidence type="ECO:0000313" key="1">
    <source>
        <dbReference type="EMBL" id="QJA46723.1"/>
    </source>
</evidence>
<accession>A0A6H1ZFN6</accession>
<gene>
    <name evidence="1" type="ORF">TM448A00520_0032</name>
    <name evidence="2" type="ORF">TM448B00218_0006</name>
</gene>
<organism evidence="1">
    <name type="scientific">viral metagenome</name>
    <dbReference type="NCBI Taxonomy" id="1070528"/>
    <lineage>
        <taxon>unclassified sequences</taxon>
        <taxon>metagenomes</taxon>
        <taxon>organismal metagenomes</taxon>
    </lineage>
</organism>
<name>A0A6H1ZFN6_9ZZZZ</name>
<evidence type="ECO:0000313" key="2">
    <source>
        <dbReference type="EMBL" id="QJH94363.1"/>
    </source>
</evidence>
<dbReference type="EMBL" id="MT144600">
    <property type="protein sequence ID" value="QJH94363.1"/>
    <property type="molecule type" value="Genomic_DNA"/>
</dbReference>
<sequence length="75" mass="8476">MSARIEIDGINHDVSDDVAALLYSVSKERDELLIEKRCCDTCEGQEEGGHYCLIHGEVVKNMDLCACVEWTRMVE</sequence>
<proteinExistence type="predicted"/>
<dbReference type="AlphaFoldDB" id="A0A6H1ZFN6"/>
<dbReference type="EMBL" id="MT144019">
    <property type="protein sequence ID" value="QJA46723.1"/>
    <property type="molecule type" value="Genomic_DNA"/>
</dbReference>
<reference evidence="1" key="1">
    <citation type="submission" date="2020-03" db="EMBL/GenBank/DDBJ databases">
        <title>The deep terrestrial virosphere.</title>
        <authorList>
            <person name="Holmfeldt K."/>
            <person name="Nilsson E."/>
            <person name="Simone D."/>
            <person name="Lopez-Fernandez M."/>
            <person name="Wu X."/>
            <person name="de Brujin I."/>
            <person name="Lundin D."/>
            <person name="Andersson A."/>
            <person name="Bertilsson S."/>
            <person name="Dopson M."/>
        </authorList>
    </citation>
    <scope>NUCLEOTIDE SEQUENCE</scope>
    <source>
        <strain evidence="1">TM448A00520</strain>
        <strain evidence="2">TM448B00218</strain>
    </source>
</reference>
<protein>
    <submittedName>
        <fullName evidence="1">Uncharacterized protein</fullName>
    </submittedName>
</protein>